<reference evidence="3" key="1">
    <citation type="submission" date="2017-02" db="UniProtKB">
        <authorList>
            <consortium name="WormBaseParasite"/>
        </authorList>
    </citation>
    <scope>IDENTIFICATION</scope>
</reference>
<dbReference type="Proteomes" id="UP000038045">
    <property type="component" value="Unplaced"/>
</dbReference>
<feature type="transmembrane region" description="Helical" evidence="1">
    <location>
        <begin position="139"/>
        <end position="157"/>
    </location>
</feature>
<feature type="transmembrane region" description="Helical" evidence="1">
    <location>
        <begin position="84"/>
        <end position="107"/>
    </location>
</feature>
<feature type="transmembrane region" description="Helical" evidence="1">
    <location>
        <begin position="260"/>
        <end position="280"/>
    </location>
</feature>
<keyword evidence="1" id="KW-0472">Membrane</keyword>
<feature type="transmembrane region" description="Helical" evidence="1">
    <location>
        <begin position="46"/>
        <end position="72"/>
    </location>
</feature>
<accession>A0A0N5A676</accession>
<evidence type="ECO:0000313" key="2">
    <source>
        <dbReference type="Proteomes" id="UP000038045"/>
    </source>
</evidence>
<evidence type="ECO:0000313" key="3">
    <source>
        <dbReference type="WBParaSite" id="PTRK_0001741300.1"/>
    </source>
</evidence>
<proteinExistence type="predicted"/>
<evidence type="ECO:0000256" key="1">
    <source>
        <dbReference type="SAM" id="Phobius"/>
    </source>
</evidence>
<dbReference type="AlphaFoldDB" id="A0A0N5A676"/>
<keyword evidence="2" id="KW-1185">Reference proteome</keyword>
<keyword evidence="1" id="KW-1133">Transmembrane helix</keyword>
<keyword evidence="1" id="KW-0812">Transmembrane</keyword>
<sequence>MVFYNKFKIKFIFIPFLLFSLHYFVLYICEIVLSNTLNETHSSLHHYSYLCSAIITTFLSIIGFIPNVYFFIKSFTYEGFYNRPTFRIMIMFLSFEYVIGIVIHVIFSTYYMSHYYLSIPLHVNTCSKLRIIDINWNELIIVTPLYFNIIRFFKIVLQRKVNYIFLLIVIILTLGPLVYLTTGQLFEINSYYVPKVGCNYDIYSDIPFFTSLLFINLYMLMAIPVIALIINCSIYFYVIRIKENFAVAYAIEQKKLFQGIAVQSILPLLGQLPVLFIMLLQTKCKYIIYL</sequence>
<feature type="transmembrane region" description="Helical" evidence="1">
    <location>
        <begin position="164"/>
        <end position="186"/>
    </location>
</feature>
<organism evidence="2 3">
    <name type="scientific">Parastrongyloides trichosuri</name>
    <name type="common">Possum-specific nematode worm</name>
    <dbReference type="NCBI Taxonomy" id="131310"/>
    <lineage>
        <taxon>Eukaryota</taxon>
        <taxon>Metazoa</taxon>
        <taxon>Ecdysozoa</taxon>
        <taxon>Nematoda</taxon>
        <taxon>Chromadorea</taxon>
        <taxon>Rhabditida</taxon>
        <taxon>Tylenchina</taxon>
        <taxon>Panagrolaimomorpha</taxon>
        <taxon>Strongyloidoidea</taxon>
        <taxon>Strongyloididae</taxon>
        <taxon>Parastrongyloides</taxon>
    </lineage>
</organism>
<dbReference type="WBParaSite" id="PTRK_0001741300.1">
    <property type="protein sequence ID" value="PTRK_0001741300.1"/>
    <property type="gene ID" value="PTRK_0001741300"/>
</dbReference>
<protein>
    <submittedName>
        <fullName evidence="3">G_PROTEIN_RECEP_F1_2 domain-containing protein</fullName>
    </submittedName>
</protein>
<feature type="transmembrane region" description="Helical" evidence="1">
    <location>
        <begin position="12"/>
        <end position="34"/>
    </location>
</feature>
<feature type="transmembrane region" description="Helical" evidence="1">
    <location>
        <begin position="206"/>
        <end position="239"/>
    </location>
</feature>
<name>A0A0N5A676_PARTI</name>